<dbReference type="RefSeq" id="WP_200505374.1">
    <property type="nucleotide sequence ID" value="NZ_JAEHFX010000002.1"/>
</dbReference>
<dbReference type="Gene3D" id="2.60.120.10">
    <property type="entry name" value="Jelly Rolls"/>
    <property type="match status" value="1"/>
</dbReference>
<dbReference type="InterPro" id="IPR011051">
    <property type="entry name" value="RmlC_Cupin_sf"/>
</dbReference>
<sequence length="95" mass="10414">MNLKTKHDAAKAVSAAILFKGQEGTVTTLQIQKEAELKEHITKVPALLVCVTGKIVYEDESGARETLLSGDFVNIEPMVKHRVNALEDSQLLVIK</sequence>
<evidence type="ECO:0008006" key="3">
    <source>
        <dbReference type="Google" id="ProtNLM"/>
    </source>
</evidence>
<comment type="caution">
    <text evidence="1">The sequence shown here is derived from an EMBL/GenBank/DDBJ whole genome shotgun (WGS) entry which is preliminary data.</text>
</comment>
<accession>A0ABS1BZR8</accession>
<dbReference type="InterPro" id="IPR014710">
    <property type="entry name" value="RmlC-like_jellyroll"/>
</dbReference>
<evidence type="ECO:0000313" key="1">
    <source>
        <dbReference type="EMBL" id="MBK0402632.1"/>
    </source>
</evidence>
<keyword evidence="2" id="KW-1185">Reference proteome</keyword>
<gene>
    <name evidence="1" type="ORF">I5M27_06525</name>
</gene>
<evidence type="ECO:0000313" key="2">
    <source>
        <dbReference type="Proteomes" id="UP000644147"/>
    </source>
</evidence>
<reference evidence="1 2" key="1">
    <citation type="submission" date="2020-12" db="EMBL/GenBank/DDBJ databases">
        <title>Bacterial novel species Adhaeribacter sp. BT258 isolated from soil.</title>
        <authorList>
            <person name="Jung H.-Y."/>
        </authorList>
    </citation>
    <scope>NUCLEOTIDE SEQUENCE [LARGE SCALE GENOMIC DNA]</scope>
    <source>
        <strain evidence="1 2">BT258</strain>
    </source>
</reference>
<organism evidence="1 2">
    <name type="scientific">Adhaeribacter terrigena</name>
    <dbReference type="NCBI Taxonomy" id="2793070"/>
    <lineage>
        <taxon>Bacteria</taxon>
        <taxon>Pseudomonadati</taxon>
        <taxon>Bacteroidota</taxon>
        <taxon>Cytophagia</taxon>
        <taxon>Cytophagales</taxon>
        <taxon>Hymenobacteraceae</taxon>
        <taxon>Adhaeribacter</taxon>
    </lineage>
</organism>
<proteinExistence type="predicted"/>
<dbReference type="Proteomes" id="UP000644147">
    <property type="component" value="Unassembled WGS sequence"/>
</dbReference>
<dbReference type="SUPFAM" id="SSF51182">
    <property type="entry name" value="RmlC-like cupins"/>
    <property type="match status" value="1"/>
</dbReference>
<dbReference type="EMBL" id="JAEHFX010000002">
    <property type="protein sequence ID" value="MBK0402632.1"/>
    <property type="molecule type" value="Genomic_DNA"/>
</dbReference>
<name>A0ABS1BZR8_9BACT</name>
<protein>
    <recommendedName>
        <fullName evidence="3">Cupin domain-containing protein</fullName>
    </recommendedName>
</protein>